<evidence type="ECO:0000256" key="1">
    <source>
        <dbReference type="ARBA" id="ARBA00005595"/>
    </source>
</evidence>
<gene>
    <name evidence="3" type="ORF">HJC23_012363</name>
</gene>
<organism evidence="3 4">
    <name type="scientific">Cyclotella cryptica</name>
    <dbReference type="NCBI Taxonomy" id="29204"/>
    <lineage>
        <taxon>Eukaryota</taxon>
        <taxon>Sar</taxon>
        <taxon>Stramenopiles</taxon>
        <taxon>Ochrophyta</taxon>
        <taxon>Bacillariophyta</taxon>
        <taxon>Coscinodiscophyceae</taxon>
        <taxon>Thalassiosirophycidae</taxon>
        <taxon>Stephanodiscales</taxon>
        <taxon>Stephanodiscaceae</taxon>
        <taxon>Cyclotella</taxon>
    </lineage>
</organism>
<name>A0ABD3QCK3_9STRA</name>
<comment type="caution">
    <text evidence="3">The sequence shown here is derived from an EMBL/GenBank/DDBJ whole genome shotgun (WGS) entry which is preliminary data.</text>
</comment>
<dbReference type="EMBL" id="JABMIG020000049">
    <property type="protein sequence ID" value="KAL3798072.1"/>
    <property type="molecule type" value="Genomic_DNA"/>
</dbReference>
<dbReference type="Pfam" id="PF04502">
    <property type="entry name" value="Saf4_Yju2"/>
    <property type="match status" value="1"/>
</dbReference>
<dbReference type="Proteomes" id="UP001516023">
    <property type="component" value="Unassembled WGS sequence"/>
</dbReference>
<evidence type="ECO:0000313" key="4">
    <source>
        <dbReference type="Proteomes" id="UP001516023"/>
    </source>
</evidence>
<dbReference type="AlphaFoldDB" id="A0ABD3QCK3"/>
<dbReference type="PANTHER" id="PTHR12111:SF2">
    <property type="entry name" value="SPLICING FACTOR YJU2B-RELATED"/>
    <property type="match status" value="1"/>
</dbReference>
<dbReference type="InterPro" id="IPR007590">
    <property type="entry name" value="Saf4/Yju2"/>
</dbReference>
<dbReference type="PANTHER" id="PTHR12111">
    <property type="entry name" value="SPLICING FACTOR YJU2"/>
    <property type="match status" value="1"/>
</dbReference>
<sequence>MSSLAATQADGYYIPPSYYASGAYKSKSISQHAGSKGHNQYLTHSIARFELPYDGFCTKCHAIVGKGTRFNAHKAHVGDYFTSKIYEFTTKCRACAACEFKIRTNPKEQSFDYVVGIRKKVEEFDSVEAGTHGVIDTDIGAGIYQYKDGKLLDAEGEGGDAALHALEKMARGHRKALTEHEHMESLIQINTKMEEDADANANLRAGYRKERKAKKRRLEDAKSRGLGRGIFFEGETGEDVATAREVMTIRDRRKERDEAYRSEKKQFISIRGGSIFSSHKRHSSKTTLELDKIRQNEESTRKSAEAMIENGTRMKKKILVCPKNIEKGTRIEVKDVKSNSSHGVISALADYGSDSD</sequence>
<feature type="region of interest" description="Disordered" evidence="2">
    <location>
        <begin position="337"/>
        <end position="356"/>
    </location>
</feature>
<reference evidence="3 4" key="1">
    <citation type="journal article" date="2020" name="G3 (Bethesda)">
        <title>Improved Reference Genome for Cyclotella cryptica CCMP332, a Model for Cell Wall Morphogenesis, Salinity Adaptation, and Lipid Production in Diatoms (Bacillariophyta).</title>
        <authorList>
            <person name="Roberts W.R."/>
            <person name="Downey K.M."/>
            <person name="Ruck E.C."/>
            <person name="Traller J.C."/>
            <person name="Alverson A.J."/>
        </authorList>
    </citation>
    <scope>NUCLEOTIDE SEQUENCE [LARGE SCALE GENOMIC DNA]</scope>
    <source>
        <strain evidence="3 4">CCMP332</strain>
    </source>
</reference>
<evidence type="ECO:0000256" key="2">
    <source>
        <dbReference type="SAM" id="MobiDB-lite"/>
    </source>
</evidence>
<accession>A0ABD3QCK3</accession>
<comment type="similarity">
    <text evidence="1">Belongs to the CWC16 family.</text>
</comment>
<evidence type="ECO:0000313" key="3">
    <source>
        <dbReference type="EMBL" id="KAL3798072.1"/>
    </source>
</evidence>
<proteinExistence type="inferred from homology"/>
<keyword evidence="4" id="KW-1185">Reference proteome</keyword>
<protein>
    <submittedName>
        <fullName evidence="3">Uncharacterized protein</fullName>
    </submittedName>
</protein>